<dbReference type="EMBL" id="RXIC02000023">
    <property type="protein sequence ID" value="KAB1212025.1"/>
    <property type="molecule type" value="Genomic_DNA"/>
</dbReference>
<keyword evidence="4" id="KW-0812">Transmembrane</keyword>
<protein>
    <submittedName>
        <fullName evidence="11">Proton pump-interactor 1</fullName>
    </submittedName>
</protein>
<keyword evidence="8" id="KW-0472">Membrane</keyword>
<evidence type="ECO:0000313" key="12">
    <source>
        <dbReference type="Proteomes" id="UP000516437"/>
    </source>
</evidence>
<organism evidence="11 12">
    <name type="scientific">Morella rubra</name>
    <name type="common">Chinese bayberry</name>
    <dbReference type="NCBI Taxonomy" id="262757"/>
    <lineage>
        <taxon>Eukaryota</taxon>
        <taxon>Viridiplantae</taxon>
        <taxon>Streptophyta</taxon>
        <taxon>Embryophyta</taxon>
        <taxon>Tracheophyta</taxon>
        <taxon>Spermatophyta</taxon>
        <taxon>Magnoliopsida</taxon>
        <taxon>eudicotyledons</taxon>
        <taxon>Gunneridae</taxon>
        <taxon>Pentapetalae</taxon>
        <taxon>rosids</taxon>
        <taxon>fabids</taxon>
        <taxon>Fagales</taxon>
        <taxon>Myricaceae</taxon>
        <taxon>Morella</taxon>
    </lineage>
</organism>
<keyword evidence="5" id="KW-0256">Endoplasmic reticulum</keyword>
<comment type="subcellular location">
    <subcellularLocation>
        <location evidence="1">Cell membrane</location>
        <topology evidence="1">Single-pass membrane protein</topology>
    </subcellularLocation>
    <subcellularLocation>
        <location evidence="2">Endoplasmic reticulum membrane</location>
        <topology evidence="2">Single-pass membrane protein</topology>
    </subcellularLocation>
</comment>
<reference evidence="11 12" key="1">
    <citation type="journal article" date="2019" name="Plant Biotechnol. J.">
        <title>The red bayberry genome and genetic basis of sex determination.</title>
        <authorList>
            <person name="Jia H.M."/>
            <person name="Jia H.J."/>
            <person name="Cai Q.L."/>
            <person name="Wang Y."/>
            <person name="Zhao H.B."/>
            <person name="Yang W.F."/>
            <person name="Wang G.Y."/>
            <person name="Li Y.H."/>
            <person name="Zhan D.L."/>
            <person name="Shen Y.T."/>
            <person name="Niu Q.F."/>
            <person name="Chang L."/>
            <person name="Qiu J."/>
            <person name="Zhao L."/>
            <person name="Xie H.B."/>
            <person name="Fu W.Y."/>
            <person name="Jin J."/>
            <person name="Li X.W."/>
            <person name="Jiao Y."/>
            <person name="Zhou C.C."/>
            <person name="Tu T."/>
            <person name="Chai C.Y."/>
            <person name="Gao J.L."/>
            <person name="Fan L.J."/>
            <person name="van de Weg E."/>
            <person name="Wang J.Y."/>
            <person name="Gao Z.S."/>
        </authorList>
    </citation>
    <scope>NUCLEOTIDE SEQUENCE [LARGE SCALE GENOMIC DNA]</scope>
    <source>
        <tissue evidence="11">Leaves</tissue>
    </source>
</reference>
<evidence type="ECO:0000256" key="10">
    <source>
        <dbReference type="SAM" id="Coils"/>
    </source>
</evidence>
<dbReference type="GO" id="GO:0005789">
    <property type="term" value="C:endoplasmic reticulum membrane"/>
    <property type="evidence" value="ECO:0007669"/>
    <property type="project" value="UniProtKB-SubCell"/>
</dbReference>
<keyword evidence="12" id="KW-1185">Reference proteome</keyword>
<evidence type="ECO:0000256" key="3">
    <source>
        <dbReference type="ARBA" id="ARBA00022475"/>
    </source>
</evidence>
<evidence type="ECO:0000256" key="6">
    <source>
        <dbReference type="ARBA" id="ARBA00022989"/>
    </source>
</evidence>
<dbReference type="OrthoDB" id="1096364at2759"/>
<comment type="similarity">
    <text evidence="9">Belongs to the plant Proton pump-interactor protein family.</text>
</comment>
<sequence length="343" mass="40344">MYTRGRLLSSLTRLRYCGDLEYFVDFRRRELDLLQLTLESCVLQTKDTEGEQPHRTAPNKERWLSILAEEKRLLKETNANPQKTIISSRFPLNARTDAMWWFHYSEKSRSGWGTTGAFNQSAGEEKRLIREGNQLERLKEEAITGAMRFRHSLRSKQAIHDDVKERDIEKVLQRIEKDMKSFDEQLRVLRRRKANADQSIRQRKLHSEESSCYSQNLSLLKNARKLARNKNLAALEESSQKQVDIFMSQWNNSKAFRGEYAKRVLPSLDCRQLTEDGRTKNCDENPQSSFQKVPKTTYGQKQNGNLKWHMKNATDPRNFALMAKRMQQHIKYVYDLQIPLLGR</sequence>
<evidence type="ECO:0000256" key="2">
    <source>
        <dbReference type="ARBA" id="ARBA00004389"/>
    </source>
</evidence>
<keyword evidence="6" id="KW-1133">Transmembrane helix</keyword>
<dbReference type="AlphaFoldDB" id="A0A6A1VHG2"/>
<evidence type="ECO:0000256" key="8">
    <source>
        <dbReference type="ARBA" id="ARBA00023136"/>
    </source>
</evidence>
<dbReference type="Proteomes" id="UP000516437">
    <property type="component" value="Chromosome 5"/>
</dbReference>
<keyword evidence="7 10" id="KW-0175">Coiled coil</keyword>
<feature type="coiled-coil region" evidence="10">
    <location>
        <begin position="165"/>
        <end position="199"/>
    </location>
</feature>
<dbReference type="PANTHER" id="PTHR32219:SF16">
    <property type="entry name" value="CORE-2_I-BRANCHING BETA-1,6-N-ACETYLGLUCOSAMINYLTRANSFERASE FAMILY PROTEIN"/>
    <property type="match status" value="1"/>
</dbReference>
<accession>A0A6A1VHG2</accession>
<comment type="caution">
    <text evidence="11">The sequence shown here is derived from an EMBL/GenBank/DDBJ whole genome shotgun (WGS) entry which is preliminary data.</text>
</comment>
<evidence type="ECO:0000256" key="4">
    <source>
        <dbReference type="ARBA" id="ARBA00022692"/>
    </source>
</evidence>
<name>A0A6A1VHG2_9ROSI</name>
<evidence type="ECO:0000256" key="9">
    <source>
        <dbReference type="ARBA" id="ARBA00038080"/>
    </source>
</evidence>
<dbReference type="InterPro" id="IPR055282">
    <property type="entry name" value="PPI1-4"/>
</dbReference>
<evidence type="ECO:0000256" key="7">
    <source>
        <dbReference type="ARBA" id="ARBA00023054"/>
    </source>
</evidence>
<proteinExistence type="inferred from homology"/>
<keyword evidence="3" id="KW-1003">Cell membrane</keyword>
<dbReference type="GO" id="GO:0005886">
    <property type="term" value="C:plasma membrane"/>
    <property type="evidence" value="ECO:0007669"/>
    <property type="project" value="UniProtKB-SubCell"/>
</dbReference>
<evidence type="ECO:0000256" key="5">
    <source>
        <dbReference type="ARBA" id="ARBA00022824"/>
    </source>
</evidence>
<evidence type="ECO:0000256" key="1">
    <source>
        <dbReference type="ARBA" id="ARBA00004162"/>
    </source>
</evidence>
<gene>
    <name evidence="11" type="ORF">CJ030_MR5G025387</name>
</gene>
<evidence type="ECO:0000313" key="11">
    <source>
        <dbReference type="EMBL" id="KAB1212025.1"/>
    </source>
</evidence>
<dbReference type="PANTHER" id="PTHR32219">
    <property type="entry name" value="RNA-BINDING PROTEIN YLMH-RELATED"/>
    <property type="match status" value="1"/>
</dbReference>